<evidence type="ECO:0000256" key="3">
    <source>
        <dbReference type="ARBA" id="ARBA00023163"/>
    </source>
</evidence>
<evidence type="ECO:0000313" key="5">
    <source>
        <dbReference type="Proteomes" id="UP000321062"/>
    </source>
</evidence>
<dbReference type="InterPro" id="IPR036390">
    <property type="entry name" value="WH_DNA-bd_sf"/>
</dbReference>
<dbReference type="RefSeq" id="WP_147655564.1">
    <property type="nucleotide sequence ID" value="NZ_BMFM01000001.1"/>
</dbReference>
<sequence>MSTVGKAITLLEAFDVQRPELGLTELAKLVGFDKATTRRLLLSLAQGGLIEQDEATRLYRLGPATVRFARIREAHFPFLESARPFVVALAEQTGETAHLSEYDSDLLTSIYVEESTQPNRISVSIGDRFPLHATASGIAYLAFSRPEYARTYLARKLDKFSPFTVTDPERLSHMLEETRARGFSISDQGRAEGVFSVGAPIVDRDGYAIGALAVASPLVRVADGTADAHGEAAMLAAQKISARLSGRAVPTTARTSPRDKVA</sequence>
<accession>A0A5B9DM25</accession>
<dbReference type="InterPro" id="IPR050707">
    <property type="entry name" value="HTH_MetabolicPath_Reg"/>
</dbReference>
<keyword evidence="1" id="KW-0805">Transcription regulation</keyword>
<protein>
    <submittedName>
        <fullName evidence="4">IclR family transcriptional regulator</fullName>
    </submittedName>
</protein>
<dbReference type="SUPFAM" id="SSF46785">
    <property type="entry name" value="Winged helix' DNA-binding domain"/>
    <property type="match status" value="1"/>
</dbReference>
<dbReference type="GO" id="GO:0003677">
    <property type="term" value="F:DNA binding"/>
    <property type="evidence" value="ECO:0007669"/>
    <property type="project" value="UniProtKB-KW"/>
</dbReference>
<dbReference type="SMART" id="SM00346">
    <property type="entry name" value="HTH_ICLR"/>
    <property type="match status" value="1"/>
</dbReference>
<dbReference type="OrthoDB" id="8210253at2"/>
<proteinExistence type="predicted"/>
<dbReference type="PROSITE" id="PS51078">
    <property type="entry name" value="ICLR_ED"/>
    <property type="match status" value="1"/>
</dbReference>
<dbReference type="EMBL" id="CP041690">
    <property type="protein sequence ID" value="QEE20002.1"/>
    <property type="molecule type" value="Genomic_DNA"/>
</dbReference>
<dbReference type="PROSITE" id="PS51077">
    <property type="entry name" value="HTH_ICLR"/>
    <property type="match status" value="1"/>
</dbReference>
<dbReference type="PANTHER" id="PTHR30136:SF24">
    <property type="entry name" value="HTH-TYPE TRANSCRIPTIONAL REPRESSOR ALLR"/>
    <property type="match status" value="1"/>
</dbReference>
<name>A0A5B9DM25_9HYPH</name>
<keyword evidence="2" id="KW-0238">DNA-binding</keyword>
<reference evidence="4 5" key="1">
    <citation type="journal article" date="2015" name="Int. J. Syst. Evol. Microbiol.">
        <title>Youhaiella tibetensis gen. nov., sp. nov., isolated from subsurface sediment.</title>
        <authorList>
            <person name="Wang Y.X."/>
            <person name="Huang F.Q."/>
            <person name="Nogi Y."/>
            <person name="Pang S.J."/>
            <person name="Wang P.K."/>
            <person name="Lv J."/>
        </authorList>
    </citation>
    <scope>NUCLEOTIDE SEQUENCE [LARGE SCALE GENOMIC DNA]</scope>
    <source>
        <strain evidence="5">fig4</strain>
    </source>
</reference>
<dbReference type="InterPro" id="IPR005471">
    <property type="entry name" value="Tscrpt_reg_IclR_N"/>
</dbReference>
<gene>
    <name evidence="4" type="ORF">FNA67_07370</name>
</gene>
<evidence type="ECO:0000256" key="2">
    <source>
        <dbReference type="ARBA" id="ARBA00023125"/>
    </source>
</evidence>
<dbReference type="InterPro" id="IPR014757">
    <property type="entry name" value="Tscrpt_reg_IclR_C"/>
</dbReference>
<dbReference type="Pfam" id="PF01614">
    <property type="entry name" value="IclR_C"/>
    <property type="match status" value="1"/>
</dbReference>
<dbReference type="GO" id="GO:0003700">
    <property type="term" value="F:DNA-binding transcription factor activity"/>
    <property type="evidence" value="ECO:0007669"/>
    <property type="project" value="TreeGrafter"/>
</dbReference>
<evidence type="ECO:0000313" key="4">
    <source>
        <dbReference type="EMBL" id="QEE20002.1"/>
    </source>
</evidence>
<dbReference type="Proteomes" id="UP000321062">
    <property type="component" value="Chromosome"/>
</dbReference>
<dbReference type="AlphaFoldDB" id="A0A5B9DM25"/>
<evidence type="ECO:0000256" key="1">
    <source>
        <dbReference type="ARBA" id="ARBA00023015"/>
    </source>
</evidence>
<dbReference type="InterPro" id="IPR029016">
    <property type="entry name" value="GAF-like_dom_sf"/>
</dbReference>
<dbReference type="InterPro" id="IPR036388">
    <property type="entry name" value="WH-like_DNA-bd_sf"/>
</dbReference>
<keyword evidence="3" id="KW-0804">Transcription</keyword>
<dbReference type="Gene3D" id="1.10.10.10">
    <property type="entry name" value="Winged helix-like DNA-binding domain superfamily/Winged helix DNA-binding domain"/>
    <property type="match status" value="1"/>
</dbReference>
<keyword evidence="5" id="KW-1185">Reference proteome</keyword>
<dbReference type="KEGG" id="yti:FNA67_07370"/>
<organism evidence="4 5">
    <name type="scientific">Paradevosia tibetensis</name>
    <dbReference type="NCBI Taxonomy" id="1447062"/>
    <lineage>
        <taxon>Bacteria</taxon>
        <taxon>Pseudomonadati</taxon>
        <taxon>Pseudomonadota</taxon>
        <taxon>Alphaproteobacteria</taxon>
        <taxon>Hyphomicrobiales</taxon>
        <taxon>Devosiaceae</taxon>
        <taxon>Paradevosia</taxon>
    </lineage>
</organism>
<dbReference type="Gene3D" id="3.30.450.40">
    <property type="match status" value="1"/>
</dbReference>
<dbReference type="Pfam" id="PF09339">
    <property type="entry name" value="HTH_IclR"/>
    <property type="match status" value="1"/>
</dbReference>
<dbReference type="SUPFAM" id="SSF55781">
    <property type="entry name" value="GAF domain-like"/>
    <property type="match status" value="1"/>
</dbReference>
<dbReference type="GO" id="GO:0045892">
    <property type="term" value="P:negative regulation of DNA-templated transcription"/>
    <property type="evidence" value="ECO:0007669"/>
    <property type="project" value="TreeGrafter"/>
</dbReference>
<dbReference type="PANTHER" id="PTHR30136">
    <property type="entry name" value="HELIX-TURN-HELIX TRANSCRIPTIONAL REGULATOR, ICLR FAMILY"/>
    <property type="match status" value="1"/>
</dbReference>